<evidence type="ECO:0000313" key="7">
    <source>
        <dbReference type="Proteomes" id="UP000186806"/>
    </source>
</evidence>
<feature type="region of interest" description="Disordered" evidence="5">
    <location>
        <begin position="172"/>
        <end position="198"/>
    </location>
</feature>
<name>A0A1Q8TA12_9GAMM</name>
<dbReference type="InterPro" id="IPR026282">
    <property type="entry name" value="MJ1563"/>
</dbReference>
<evidence type="ECO:0000256" key="4">
    <source>
        <dbReference type="PIRNR" id="PIRNR006707"/>
    </source>
</evidence>
<dbReference type="SUPFAM" id="SSF46785">
    <property type="entry name" value="Winged helix' DNA-binding domain"/>
    <property type="match status" value="1"/>
</dbReference>
<dbReference type="PANTHER" id="PTHR38465">
    <property type="entry name" value="HTH-TYPE TRANSCRIPTIONAL REGULATOR MJ1563-RELATED"/>
    <property type="match status" value="1"/>
</dbReference>
<evidence type="ECO:0000256" key="2">
    <source>
        <dbReference type="ARBA" id="ARBA00023125"/>
    </source>
</evidence>
<dbReference type="Proteomes" id="UP000186806">
    <property type="component" value="Unassembled WGS sequence"/>
</dbReference>
<protein>
    <recommendedName>
        <fullName evidence="4">HTH-type transcriptional regulator</fullName>
    </recommendedName>
</protein>
<evidence type="ECO:0000256" key="5">
    <source>
        <dbReference type="SAM" id="MobiDB-lite"/>
    </source>
</evidence>
<dbReference type="InterPro" id="IPR036388">
    <property type="entry name" value="WH-like_DNA-bd_sf"/>
</dbReference>
<comment type="similarity">
    <text evidence="4">Belongs to the GbsR family.</text>
</comment>
<comment type="caution">
    <text evidence="6">The sequence shown here is derived from an EMBL/GenBank/DDBJ whole genome shotgun (WGS) entry which is preliminary data.</text>
</comment>
<dbReference type="InterPro" id="IPR036390">
    <property type="entry name" value="WH_DNA-bd_sf"/>
</dbReference>
<dbReference type="InterPro" id="IPR052362">
    <property type="entry name" value="HTH-GbsR_regulator"/>
</dbReference>
<dbReference type="GO" id="GO:0003677">
    <property type="term" value="F:DNA binding"/>
    <property type="evidence" value="ECO:0007669"/>
    <property type="project" value="UniProtKB-UniRule"/>
</dbReference>
<dbReference type="PANTHER" id="PTHR38465:SF1">
    <property type="entry name" value="HTH-TYPE TRANSCRIPTIONAL REGULATOR MJ1563-RELATED"/>
    <property type="match status" value="1"/>
</dbReference>
<dbReference type="Gene3D" id="1.10.10.10">
    <property type="entry name" value="Winged helix-like DNA-binding domain superfamily/Winged helix DNA-binding domain"/>
    <property type="match status" value="1"/>
</dbReference>
<proteinExistence type="inferred from homology"/>
<gene>
    <name evidence="6" type="ORF">BTW10_14295</name>
</gene>
<sequence length="198" mass="22565">MQKTDTQRLEEARDVMISALAQSMVAYGVTPSVGRIYAVLYFSASPLTLDDIKEEVAMSKASVSTGVRELIDTGMVSKVWKKGDRKDHYIAEKDFFKNFLNFMVRMLRLERGIIHKAVEQTEPVMREIADHGADRETREMAAKDQALVSGSKTYLTWITQLANAMESGDIFEHFPRPERDTPLSDRHSPQENIKHEDK</sequence>
<evidence type="ECO:0000313" key="6">
    <source>
        <dbReference type="EMBL" id="OLO10520.1"/>
    </source>
</evidence>
<dbReference type="AlphaFoldDB" id="A0A1Q8TA12"/>
<dbReference type="RefSeq" id="WP_075369972.1">
    <property type="nucleotide sequence ID" value="NZ_MSDQ01000033.1"/>
</dbReference>
<keyword evidence="1 4" id="KW-0805">Transcription regulation</keyword>
<evidence type="ECO:0000256" key="3">
    <source>
        <dbReference type="ARBA" id="ARBA00023163"/>
    </source>
</evidence>
<keyword evidence="2 4" id="KW-0238">DNA-binding</keyword>
<dbReference type="STRING" id="223900.GCA_000821045_02839"/>
<keyword evidence="3 4" id="KW-0804">Transcription</keyword>
<dbReference type="EMBL" id="MSDQ01000033">
    <property type="protein sequence ID" value="OLO10520.1"/>
    <property type="molecule type" value="Genomic_DNA"/>
</dbReference>
<evidence type="ECO:0000256" key="1">
    <source>
        <dbReference type="ARBA" id="ARBA00023015"/>
    </source>
</evidence>
<accession>A0A1Q8TA12</accession>
<organism evidence="6 7">
    <name type="scientific">Chromohalobacter japonicus</name>
    <dbReference type="NCBI Taxonomy" id="223900"/>
    <lineage>
        <taxon>Bacteria</taxon>
        <taxon>Pseudomonadati</taxon>
        <taxon>Pseudomonadota</taxon>
        <taxon>Gammaproteobacteria</taxon>
        <taxon>Oceanospirillales</taxon>
        <taxon>Halomonadaceae</taxon>
        <taxon>Chromohalobacter</taxon>
    </lineage>
</organism>
<dbReference type="PIRSF" id="PIRSF006707">
    <property type="entry name" value="MJ1563"/>
    <property type="match status" value="1"/>
</dbReference>
<reference evidence="6 7" key="1">
    <citation type="submission" date="2016-12" db="EMBL/GenBank/DDBJ databases">
        <title>Draft genome sequences of strains Salinicola socius SMB35, Salinicola sp. MH3R3-1 and Chromohalobacter sp. SMB17 from the Verkhnekamsk potash mining region of Russia.</title>
        <authorList>
            <person name="Mavrodi D.V."/>
            <person name="Olsson B.E."/>
            <person name="Korsakova E.S."/>
            <person name="Pyankova A."/>
            <person name="Mavrodi O.V."/>
            <person name="Plotnikova E.G."/>
        </authorList>
    </citation>
    <scope>NUCLEOTIDE SEQUENCE [LARGE SCALE GENOMIC DNA]</scope>
    <source>
        <strain evidence="6 7">SMB17</strain>
    </source>
</reference>
<keyword evidence="7" id="KW-1185">Reference proteome</keyword>